<dbReference type="UniPathway" id="UPA00143"/>
<feature type="coiled-coil region" evidence="4">
    <location>
        <begin position="533"/>
        <end position="574"/>
    </location>
</feature>
<gene>
    <name evidence="8" type="ORF">RchiOBHm_Chr6g0284881</name>
</gene>
<dbReference type="GO" id="GO:0016567">
    <property type="term" value="P:protein ubiquitination"/>
    <property type="evidence" value="ECO:0007669"/>
    <property type="project" value="UniProtKB-UniPathway"/>
</dbReference>
<protein>
    <submittedName>
        <fullName evidence="8">Putative SKP1/BTB/POZ domain, NPH3 domain-containing protein</fullName>
    </submittedName>
</protein>
<feature type="region of interest" description="Disordered" evidence="5">
    <location>
        <begin position="1"/>
        <end position="22"/>
    </location>
</feature>
<dbReference type="PROSITE" id="PS51649">
    <property type="entry name" value="NPH3"/>
    <property type="match status" value="1"/>
</dbReference>
<dbReference type="Proteomes" id="UP000238479">
    <property type="component" value="Chromosome 6"/>
</dbReference>
<dbReference type="InterPro" id="IPR043454">
    <property type="entry name" value="NPH3/RPT2-like"/>
</dbReference>
<dbReference type="Gene3D" id="3.30.710.10">
    <property type="entry name" value="Potassium Channel Kv1.1, Chain A"/>
    <property type="match status" value="1"/>
</dbReference>
<name>A0A2P6PUE7_ROSCH</name>
<feature type="compositionally biased region" description="Acidic residues" evidence="5">
    <location>
        <begin position="366"/>
        <end position="377"/>
    </location>
</feature>
<feature type="domain" description="BTB" evidence="6">
    <location>
        <begin position="37"/>
        <end position="105"/>
    </location>
</feature>
<evidence type="ECO:0000256" key="4">
    <source>
        <dbReference type="SAM" id="Coils"/>
    </source>
</evidence>
<keyword evidence="4" id="KW-0175">Coiled coil</keyword>
<dbReference type="InterPro" id="IPR000210">
    <property type="entry name" value="BTB/POZ_dom"/>
</dbReference>
<dbReference type="PROSITE" id="PS50097">
    <property type="entry name" value="BTB"/>
    <property type="match status" value="1"/>
</dbReference>
<keyword evidence="9" id="KW-1185">Reference proteome</keyword>
<dbReference type="OMA" id="SHRTDSK"/>
<dbReference type="PANTHER" id="PTHR32370">
    <property type="entry name" value="OS12G0117600 PROTEIN"/>
    <property type="match status" value="1"/>
</dbReference>
<dbReference type="AlphaFoldDB" id="A0A2P6PUE7"/>
<proteinExistence type="inferred from homology"/>
<comment type="caution">
    <text evidence="8">The sequence shown here is derived from an EMBL/GenBank/DDBJ whole genome shotgun (WGS) entry which is preliminary data.</text>
</comment>
<sequence length="621" mass="70082">MDRGGDKQHHQQQQLSLPKSARQQHRYNEWIFRDVPSDITIEVNGGAFSLHKFPLVSRSGRIRKLVAEHRDSDISRVELLNLPGGAETFELAAKFCYGINFEITSANVAQLCCISDFLEMTEEFSKDNLGSRAEEYLESIVCKSLEMCVEVLQQCETLLPLADELRVISRCIDAIASKACVEQIASSFSRLEYSSSGRLHMNRQAKCDGDWWIEDLSGLRVDLYQRVITAMKCRGVRPESIGASLMNYAQKELTKKSSLWNPPGQTKVDVISVSTAHEKLVVETIVSLLPVEKLAVPINFLFGLLRSAVILDCTVACRLDLERRIGSQLDIASLDDLLIPSFKHSGDTLFDVDTVHRILINFSQQEDSEEEEMEDGSVFESDSPHSPSQTALFKVSKLVDNYLAEIAPDANLKLTKFLVIADALPEHARTVHDGLYRAIDIYLKAHQGLSDTDKKKLCKLIDFQKLSQEAGAHAAQNERLPLQSIVQVLYFEQLRLRNSLGCSNGEDEHKPMHQSWRISSGALSAAMSPRDNYASLRRENRELKLELARLRMRLNDLEREHVCMKRDMEKSNSRKFMSSFSKKIGKLSFFGHSSSRASTSPSRQSYRTDSKVIERTCASID</sequence>
<evidence type="ECO:0000256" key="3">
    <source>
        <dbReference type="PROSITE-ProRule" id="PRU00982"/>
    </source>
</evidence>
<evidence type="ECO:0000313" key="8">
    <source>
        <dbReference type="EMBL" id="PRQ25550.1"/>
    </source>
</evidence>
<dbReference type="Pfam" id="PF00651">
    <property type="entry name" value="BTB"/>
    <property type="match status" value="1"/>
</dbReference>
<dbReference type="Gramene" id="PRQ25550">
    <property type="protein sequence ID" value="PRQ25550"/>
    <property type="gene ID" value="RchiOBHm_Chr6g0284881"/>
</dbReference>
<feature type="region of interest" description="Disordered" evidence="5">
    <location>
        <begin position="366"/>
        <end position="386"/>
    </location>
</feature>
<evidence type="ECO:0000313" key="9">
    <source>
        <dbReference type="Proteomes" id="UP000238479"/>
    </source>
</evidence>
<dbReference type="Pfam" id="PF03000">
    <property type="entry name" value="NPH3"/>
    <property type="match status" value="1"/>
</dbReference>
<dbReference type="OrthoDB" id="624345at2759"/>
<comment type="similarity">
    <text evidence="3">Belongs to the NPH3 family.</text>
</comment>
<accession>A0A2P6PUE7</accession>
<evidence type="ECO:0000256" key="5">
    <source>
        <dbReference type="SAM" id="MobiDB-lite"/>
    </source>
</evidence>
<feature type="domain" description="NPH3" evidence="7">
    <location>
        <begin position="210"/>
        <end position="495"/>
    </location>
</feature>
<reference evidence="8 9" key="1">
    <citation type="journal article" date="2018" name="Nat. Genet.">
        <title>The Rosa genome provides new insights in the design of modern roses.</title>
        <authorList>
            <person name="Bendahmane M."/>
        </authorList>
    </citation>
    <scope>NUCLEOTIDE SEQUENCE [LARGE SCALE GENOMIC DNA]</scope>
    <source>
        <strain evidence="9">cv. Old Blush</strain>
    </source>
</reference>
<dbReference type="InterPro" id="IPR027356">
    <property type="entry name" value="NPH3_dom"/>
</dbReference>
<evidence type="ECO:0000259" key="7">
    <source>
        <dbReference type="PROSITE" id="PS51649"/>
    </source>
</evidence>
<organism evidence="8 9">
    <name type="scientific">Rosa chinensis</name>
    <name type="common">China rose</name>
    <dbReference type="NCBI Taxonomy" id="74649"/>
    <lineage>
        <taxon>Eukaryota</taxon>
        <taxon>Viridiplantae</taxon>
        <taxon>Streptophyta</taxon>
        <taxon>Embryophyta</taxon>
        <taxon>Tracheophyta</taxon>
        <taxon>Spermatophyta</taxon>
        <taxon>Magnoliopsida</taxon>
        <taxon>eudicotyledons</taxon>
        <taxon>Gunneridae</taxon>
        <taxon>Pentapetalae</taxon>
        <taxon>rosids</taxon>
        <taxon>fabids</taxon>
        <taxon>Rosales</taxon>
        <taxon>Rosaceae</taxon>
        <taxon>Rosoideae</taxon>
        <taxon>Rosoideae incertae sedis</taxon>
        <taxon>Rosa</taxon>
    </lineage>
</organism>
<evidence type="ECO:0000256" key="1">
    <source>
        <dbReference type="ARBA" id="ARBA00004906"/>
    </source>
</evidence>
<evidence type="ECO:0000259" key="6">
    <source>
        <dbReference type="PROSITE" id="PS50097"/>
    </source>
</evidence>
<keyword evidence="2" id="KW-0833">Ubl conjugation pathway</keyword>
<evidence type="ECO:0000256" key="2">
    <source>
        <dbReference type="ARBA" id="ARBA00022786"/>
    </source>
</evidence>
<dbReference type="SUPFAM" id="SSF54695">
    <property type="entry name" value="POZ domain"/>
    <property type="match status" value="1"/>
</dbReference>
<dbReference type="EMBL" id="PDCK01000044">
    <property type="protein sequence ID" value="PRQ25550.1"/>
    <property type="molecule type" value="Genomic_DNA"/>
</dbReference>
<comment type="pathway">
    <text evidence="1">Protein modification; protein ubiquitination.</text>
</comment>
<dbReference type="InterPro" id="IPR011333">
    <property type="entry name" value="SKP1/BTB/POZ_sf"/>
</dbReference>